<dbReference type="RefSeq" id="WP_210100848.1">
    <property type="nucleotide sequence ID" value="NZ_BAABLK010000023.1"/>
</dbReference>
<dbReference type="Gene3D" id="3.30.1490.480">
    <property type="entry name" value="Endolytic murein transglycosylase"/>
    <property type="match status" value="1"/>
</dbReference>
<dbReference type="Pfam" id="PF02618">
    <property type="entry name" value="YceG"/>
    <property type="match status" value="1"/>
</dbReference>
<feature type="compositionally biased region" description="Low complexity" evidence="8">
    <location>
        <begin position="216"/>
        <end position="241"/>
    </location>
</feature>
<feature type="compositionally biased region" description="Basic and acidic residues" evidence="8">
    <location>
        <begin position="143"/>
        <end position="155"/>
    </location>
</feature>
<keyword evidence="6 7" id="KW-0961">Cell wall biogenesis/degradation</keyword>
<feature type="compositionally biased region" description="Basic and acidic residues" evidence="8">
    <location>
        <begin position="65"/>
        <end position="86"/>
    </location>
</feature>
<dbReference type="EC" id="4.2.2.29" evidence="7"/>
<evidence type="ECO:0000256" key="1">
    <source>
        <dbReference type="ARBA" id="ARBA00022475"/>
    </source>
</evidence>
<feature type="transmembrane region" description="Helical" evidence="7">
    <location>
        <begin position="320"/>
        <end position="344"/>
    </location>
</feature>
<protein>
    <recommendedName>
        <fullName evidence="7">Endolytic murein transglycosylase</fullName>
        <ecNumber evidence="7">4.2.2.29</ecNumber>
    </recommendedName>
    <alternativeName>
        <fullName evidence="7">Peptidoglycan lytic transglycosylase</fullName>
    </alternativeName>
    <alternativeName>
        <fullName evidence="7">Peptidoglycan polymerization terminase</fullName>
    </alternativeName>
</protein>
<comment type="function">
    <text evidence="7">Functions as a peptidoglycan terminase that cleaves nascent peptidoglycan strands endolytically to terminate their elongation.</text>
</comment>
<dbReference type="Proteomes" id="UP001501257">
    <property type="component" value="Unassembled WGS sequence"/>
</dbReference>
<feature type="region of interest" description="Disordered" evidence="8">
    <location>
        <begin position="1"/>
        <end position="285"/>
    </location>
</feature>
<evidence type="ECO:0000256" key="7">
    <source>
        <dbReference type="HAMAP-Rule" id="MF_02065"/>
    </source>
</evidence>
<feature type="site" description="Important for catalytic activity" evidence="7">
    <location>
        <position position="535"/>
    </location>
</feature>
<dbReference type="HAMAP" id="MF_02065">
    <property type="entry name" value="MltG"/>
    <property type="match status" value="1"/>
</dbReference>
<gene>
    <name evidence="7" type="primary">mltG</name>
    <name evidence="9" type="ORF">GCM10025778_13860</name>
</gene>
<keyword evidence="5 7" id="KW-0456">Lyase</keyword>
<comment type="similarity">
    <text evidence="7">Belongs to the transglycosylase MltG family.</text>
</comment>
<organism evidence="9 10">
    <name type="scientific">Paeniglutamicibacter antarcticus</name>
    <dbReference type="NCBI Taxonomy" id="494023"/>
    <lineage>
        <taxon>Bacteria</taxon>
        <taxon>Bacillati</taxon>
        <taxon>Actinomycetota</taxon>
        <taxon>Actinomycetes</taxon>
        <taxon>Micrococcales</taxon>
        <taxon>Micrococcaceae</taxon>
        <taxon>Paeniglutamicibacter</taxon>
    </lineage>
</organism>
<keyword evidence="2 7" id="KW-0812">Transmembrane</keyword>
<proteinExistence type="inferred from homology"/>
<sequence length="665" mass="71386">MTNESSNDSRHGEPALSPRRAARAAREQAELQQLAQQTAATPEPTPNQVDPGTSHSSETGNHGDPVQEPKAEKAGKPAGERSEALRAAHQARTQGALRARTEAIEAQRTASERIRQTLRANSATRRSSSPEVANSAVNSSTLVEERPEDVIKETSAEPANAPIAAHQGNPTATPSSMQRPASGDHAQPEASGNPPASSPADAATDAMPIVAASLLPGSGSQPMDPGSSSPQSGPAPGQTGPDEWFDGHEYTNHASAPGTDEAVAHGGGVPEDGYQDPHGYDRDGVEPDAYAEQAERENLFLATPTIDPEKRKARRRRRNWVLLVVLLGFSAVIFGVVLFLQGLLDRLSPQDFPAPGGETVSFEVESGWGPKQIGRELVNRDIVASDKLFLEAVQLVETENRVIHPGTYDLRMEMPALDAASILIGEEAAKVSYVAIKENTRMSKVLEQISESTGLPMKEIAALADDPAALGVTSKAPNLEGYLHPGEYRFPLDADAETVLRTMVDATTKTLNDAGIIDPVKQYHVLKVASILQAEARKDDYGTVAGALENRLHPDNKETSGLLQVDSAVIYGLDRYSLQFSAAEKKDPGNKYNTYVRKGLPPTPIGSPGNSAIKAAANPTPNDYYYWVTVNTNTGETKFAKSYSEHRVYQDEFRSWCAANTDVCK</sequence>
<comment type="caution">
    <text evidence="9">The sequence shown here is derived from an EMBL/GenBank/DDBJ whole genome shotgun (WGS) entry which is preliminary data.</text>
</comment>
<keyword evidence="10" id="KW-1185">Reference proteome</keyword>
<feature type="compositionally biased region" description="Polar residues" evidence="8">
    <location>
        <begin position="47"/>
        <end position="60"/>
    </location>
</feature>
<feature type="compositionally biased region" description="Low complexity" evidence="8">
    <location>
        <begin position="188"/>
        <end position="208"/>
    </location>
</feature>
<evidence type="ECO:0000313" key="10">
    <source>
        <dbReference type="Proteomes" id="UP001501257"/>
    </source>
</evidence>
<feature type="compositionally biased region" description="Polar residues" evidence="8">
    <location>
        <begin position="118"/>
        <end position="142"/>
    </location>
</feature>
<comment type="catalytic activity">
    <reaction evidence="7">
        <text>a peptidoglycan chain = a peptidoglycan chain with N-acetyl-1,6-anhydromuramyl-[peptide] at the reducing end + a peptidoglycan chain with N-acetylglucosamine at the non-reducing end.</text>
        <dbReference type="EC" id="4.2.2.29"/>
    </reaction>
</comment>
<keyword evidence="4 7" id="KW-0472">Membrane</keyword>
<comment type="subcellular location">
    <subcellularLocation>
        <location evidence="7">Cell membrane</location>
        <topology evidence="7">Single-pass membrane protein</topology>
    </subcellularLocation>
</comment>
<evidence type="ECO:0000256" key="5">
    <source>
        <dbReference type="ARBA" id="ARBA00023239"/>
    </source>
</evidence>
<feature type="compositionally biased region" description="Low complexity" evidence="8">
    <location>
        <begin position="30"/>
        <end position="42"/>
    </location>
</feature>
<evidence type="ECO:0000256" key="3">
    <source>
        <dbReference type="ARBA" id="ARBA00022989"/>
    </source>
</evidence>
<keyword evidence="1 7" id="KW-1003">Cell membrane</keyword>
<evidence type="ECO:0000256" key="4">
    <source>
        <dbReference type="ARBA" id="ARBA00023136"/>
    </source>
</evidence>
<evidence type="ECO:0000256" key="2">
    <source>
        <dbReference type="ARBA" id="ARBA00022692"/>
    </source>
</evidence>
<dbReference type="PANTHER" id="PTHR30518">
    <property type="entry name" value="ENDOLYTIC MUREIN TRANSGLYCOSYLASE"/>
    <property type="match status" value="1"/>
</dbReference>
<evidence type="ECO:0000256" key="8">
    <source>
        <dbReference type="SAM" id="MobiDB-lite"/>
    </source>
</evidence>
<feature type="compositionally biased region" description="Basic and acidic residues" evidence="8">
    <location>
        <begin position="99"/>
        <end position="115"/>
    </location>
</feature>
<evidence type="ECO:0000313" key="9">
    <source>
        <dbReference type="EMBL" id="GAA5226853.1"/>
    </source>
</evidence>
<dbReference type="EMBL" id="BAABLK010000023">
    <property type="protein sequence ID" value="GAA5226853.1"/>
    <property type="molecule type" value="Genomic_DNA"/>
</dbReference>
<accession>A0ABP9TLV8</accession>
<dbReference type="InterPro" id="IPR003770">
    <property type="entry name" value="MLTG-like"/>
</dbReference>
<keyword evidence="3 7" id="KW-1133">Transmembrane helix</keyword>
<dbReference type="PANTHER" id="PTHR30518:SF2">
    <property type="entry name" value="ENDOLYTIC MUREIN TRANSGLYCOSYLASE"/>
    <property type="match status" value="1"/>
</dbReference>
<reference evidence="10" key="1">
    <citation type="journal article" date="2019" name="Int. J. Syst. Evol. Microbiol.">
        <title>The Global Catalogue of Microorganisms (GCM) 10K type strain sequencing project: providing services to taxonomists for standard genome sequencing and annotation.</title>
        <authorList>
            <consortium name="The Broad Institute Genomics Platform"/>
            <consortium name="The Broad Institute Genome Sequencing Center for Infectious Disease"/>
            <person name="Wu L."/>
            <person name="Ma J."/>
        </authorList>
    </citation>
    <scope>NUCLEOTIDE SEQUENCE [LARGE SCALE GENOMIC DNA]</scope>
    <source>
        <strain evidence="10">JCM 18952</strain>
    </source>
</reference>
<evidence type="ECO:0000256" key="6">
    <source>
        <dbReference type="ARBA" id="ARBA00023316"/>
    </source>
</evidence>
<feature type="compositionally biased region" description="Polar residues" evidence="8">
    <location>
        <begin position="168"/>
        <end position="179"/>
    </location>
</feature>
<name>A0ABP9TLV8_9MICC</name>
<dbReference type="NCBIfam" id="TIGR00247">
    <property type="entry name" value="endolytic transglycosylase MltG"/>
    <property type="match status" value="1"/>
</dbReference>